<dbReference type="AlphaFoldDB" id="A0A550C7V2"/>
<feature type="region of interest" description="Disordered" evidence="1">
    <location>
        <begin position="100"/>
        <end position="134"/>
    </location>
</feature>
<accession>A0A550C7V2</accession>
<dbReference type="EMBL" id="VDMD01000019">
    <property type="protein sequence ID" value="TRM60890.1"/>
    <property type="molecule type" value="Genomic_DNA"/>
</dbReference>
<keyword evidence="3" id="KW-1185">Reference proteome</keyword>
<gene>
    <name evidence="2" type="ORF">BD626DRAFT_503111</name>
</gene>
<evidence type="ECO:0000313" key="2">
    <source>
        <dbReference type="EMBL" id="TRM60890.1"/>
    </source>
</evidence>
<name>A0A550C7V2_9AGAR</name>
<evidence type="ECO:0000256" key="1">
    <source>
        <dbReference type="SAM" id="MobiDB-lite"/>
    </source>
</evidence>
<sequence length="506" mass="57441">MNDLEISKHTNATDPEIRQTGLFRRGLRLELSVVTSTSERLVRRRERALDAEVRERDLTMCHDLSGREPTFPRGQYASPIVRSGLVVPFKSGVAETGALAVLDGPPGADKESSAVQRDDPPASRPHSPSAAVGNNDYSKALLAHIQVVGRNGVRKSYKTSQAKELQYCIRILLREIMELGQHDDITEMHYPSEEEVALFAKDKSYIGGPRQRQPVRLDIGREGRGSMVATDWNAEVCVMLYEKLCGTFVRIDHAVPALDVFSKLFRKRVQTLRALVVRQRKSQEAGREKLEREKTLNRMRTEHERRGEGLYINTDIPGVDRHHELYVKLPYEVVSPDQPSFPSPAADSGRPYTERNGSYEVRIPQWRNPDEEAWFRMGALLQMAAHFTDDSEPLKGNFPRQRIRTGRLIDYEMPAPKGLPRNFYSPAWLRQLERSGTEDAQLFLASIGSEFDTTLPEALISRAARFEHVHTRRDRPLGRDDKLRILSSSLFNQIGPNRTIGRSVRG</sequence>
<proteinExistence type="predicted"/>
<dbReference type="OrthoDB" id="3263746at2759"/>
<protein>
    <submittedName>
        <fullName evidence="2">Uncharacterized protein</fullName>
    </submittedName>
</protein>
<evidence type="ECO:0000313" key="3">
    <source>
        <dbReference type="Proteomes" id="UP000320762"/>
    </source>
</evidence>
<feature type="compositionally biased region" description="Basic and acidic residues" evidence="1">
    <location>
        <begin position="108"/>
        <end position="121"/>
    </location>
</feature>
<comment type="caution">
    <text evidence="2">The sequence shown here is derived from an EMBL/GenBank/DDBJ whole genome shotgun (WGS) entry which is preliminary data.</text>
</comment>
<organism evidence="2 3">
    <name type="scientific">Schizophyllum amplum</name>
    <dbReference type="NCBI Taxonomy" id="97359"/>
    <lineage>
        <taxon>Eukaryota</taxon>
        <taxon>Fungi</taxon>
        <taxon>Dikarya</taxon>
        <taxon>Basidiomycota</taxon>
        <taxon>Agaricomycotina</taxon>
        <taxon>Agaricomycetes</taxon>
        <taxon>Agaricomycetidae</taxon>
        <taxon>Agaricales</taxon>
        <taxon>Schizophyllaceae</taxon>
        <taxon>Schizophyllum</taxon>
    </lineage>
</organism>
<dbReference type="Proteomes" id="UP000320762">
    <property type="component" value="Unassembled WGS sequence"/>
</dbReference>
<reference evidence="2 3" key="1">
    <citation type="journal article" date="2019" name="New Phytol.">
        <title>Comparative genomics reveals unique wood-decay strategies and fruiting body development in the Schizophyllaceae.</title>
        <authorList>
            <person name="Almasi E."/>
            <person name="Sahu N."/>
            <person name="Krizsan K."/>
            <person name="Balint B."/>
            <person name="Kovacs G.M."/>
            <person name="Kiss B."/>
            <person name="Cseklye J."/>
            <person name="Drula E."/>
            <person name="Henrissat B."/>
            <person name="Nagy I."/>
            <person name="Chovatia M."/>
            <person name="Adam C."/>
            <person name="LaButti K."/>
            <person name="Lipzen A."/>
            <person name="Riley R."/>
            <person name="Grigoriev I.V."/>
            <person name="Nagy L.G."/>
        </authorList>
    </citation>
    <scope>NUCLEOTIDE SEQUENCE [LARGE SCALE GENOMIC DNA]</scope>
    <source>
        <strain evidence="2 3">NL-1724</strain>
    </source>
</reference>